<feature type="transmembrane region" description="Helical" evidence="6">
    <location>
        <begin position="105"/>
        <end position="123"/>
    </location>
</feature>
<dbReference type="InterPro" id="IPR051791">
    <property type="entry name" value="Pra-immunoreactive"/>
</dbReference>
<accession>A0ABW5IM42</accession>
<keyword evidence="2" id="KW-1003">Cell membrane</keyword>
<feature type="transmembrane region" description="Helical" evidence="6">
    <location>
        <begin position="63"/>
        <end position="84"/>
    </location>
</feature>
<dbReference type="Proteomes" id="UP001597544">
    <property type="component" value="Unassembled WGS sequence"/>
</dbReference>
<evidence type="ECO:0000256" key="4">
    <source>
        <dbReference type="ARBA" id="ARBA00022989"/>
    </source>
</evidence>
<evidence type="ECO:0000256" key="6">
    <source>
        <dbReference type="SAM" id="Phobius"/>
    </source>
</evidence>
<dbReference type="InterPro" id="IPR010432">
    <property type="entry name" value="RDD"/>
</dbReference>
<comment type="subcellular location">
    <subcellularLocation>
        <location evidence="1">Cell membrane</location>
        <topology evidence="1">Multi-pass membrane protein</topology>
    </subcellularLocation>
</comment>
<organism evidence="8 9">
    <name type="scientific">Pontibacter locisalis</name>
    <dbReference type="NCBI Taxonomy" id="1719035"/>
    <lineage>
        <taxon>Bacteria</taxon>
        <taxon>Pseudomonadati</taxon>
        <taxon>Bacteroidota</taxon>
        <taxon>Cytophagia</taxon>
        <taxon>Cytophagales</taxon>
        <taxon>Hymenobacteraceae</taxon>
        <taxon>Pontibacter</taxon>
    </lineage>
</organism>
<keyword evidence="4 6" id="KW-1133">Transmembrane helix</keyword>
<evidence type="ECO:0000256" key="1">
    <source>
        <dbReference type="ARBA" id="ARBA00004651"/>
    </source>
</evidence>
<evidence type="ECO:0000256" key="5">
    <source>
        <dbReference type="ARBA" id="ARBA00023136"/>
    </source>
</evidence>
<evidence type="ECO:0000256" key="3">
    <source>
        <dbReference type="ARBA" id="ARBA00022692"/>
    </source>
</evidence>
<feature type="transmembrane region" description="Helical" evidence="6">
    <location>
        <begin position="21"/>
        <end position="43"/>
    </location>
</feature>
<keyword evidence="3 6" id="KW-0812">Transmembrane</keyword>
<keyword evidence="5 6" id="KW-0472">Membrane</keyword>
<dbReference type="Pfam" id="PF06271">
    <property type="entry name" value="RDD"/>
    <property type="match status" value="1"/>
</dbReference>
<dbReference type="EMBL" id="JBHULU010000015">
    <property type="protein sequence ID" value="MFD2514388.1"/>
    <property type="molecule type" value="Genomic_DNA"/>
</dbReference>
<name>A0ABW5IM42_9BACT</name>
<evidence type="ECO:0000313" key="9">
    <source>
        <dbReference type="Proteomes" id="UP001597544"/>
    </source>
</evidence>
<reference evidence="9" key="1">
    <citation type="journal article" date="2019" name="Int. J. Syst. Evol. Microbiol.">
        <title>The Global Catalogue of Microorganisms (GCM) 10K type strain sequencing project: providing services to taxonomists for standard genome sequencing and annotation.</title>
        <authorList>
            <consortium name="The Broad Institute Genomics Platform"/>
            <consortium name="The Broad Institute Genome Sequencing Center for Infectious Disease"/>
            <person name="Wu L."/>
            <person name="Ma J."/>
        </authorList>
    </citation>
    <scope>NUCLEOTIDE SEQUENCE [LARGE SCALE GENOMIC DNA]</scope>
    <source>
        <strain evidence="9">KCTC 42498</strain>
    </source>
</reference>
<proteinExistence type="predicted"/>
<protein>
    <submittedName>
        <fullName evidence="8">RDD family protein</fullName>
    </submittedName>
</protein>
<evidence type="ECO:0000313" key="8">
    <source>
        <dbReference type="EMBL" id="MFD2514388.1"/>
    </source>
</evidence>
<dbReference type="PANTHER" id="PTHR36115">
    <property type="entry name" value="PROLINE-RICH ANTIGEN HOMOLOG-RELATED"/>
    <property type="match status" value="1"/>
</dbReference>
<keyword evidence="9" id="KW-1185">Reference proteome</keyword>
<evidence type="ECO:0000256" key="2">
    <source>
        <dbReference type="ARBA" id="ARBA00022475"/>
    </source>
</evidence>
<gene>
    <name evidence="8" type="ORF">ACFSRY_10960</name>
</gene>
<comment type="caution">
    <text evidence="8">The sequence shown here is derived from an EMBL/GenBank/DDBJ whole genome shotgun (WGS) entry which is preliminary data.</text>
</comment>
<sequence length="143" mass="16122">MQALYTQTDKKVELADLSKRVVAFTVDVLLLLTLVGITDYLTFSSDDQAYFFKAERFLHFLLGWLYFAGTETCACQATLGKYLVGLRVVNTTGKRISFKSATIRYFAKPVSVILVIVRFIFGIPGTTKITFHDRLSNSQVIAY</sequence>
<evidence type="ECO:0000259" key="7">
    <source>
        <dbReference type="Pfam" id="PF06271"/>
    </source>
</evidence>
<feature type="domain" description="RDD" evidence="7">
    <location>
        <begin position="15"/>
        <end position="137"/>
    </location>
</feature>
<dbReference type="RefSeq" id="WP_377506883.1">
    <property type="nucleotide sequence ID" value="NZ_JBHULU010000015.1"/>
</dbReference>